<evidence type="ECO:0000256" key="1">
    <source>
        <dbReference type="ARBA" id="ARBA00008613"/>
    </source>
</evidence>
<dbReference type="RefSeq" id="XP_013756082.1">
    <property type="nucleotide sequence ID" value="XM_013900628.1"/>
</dbReference>
<dbReference type="AlphaFoldDB" id="A0A0L0DH02"/>
<keyword evidence="2" id="KW-0813">Transport</keyword>
<evidence type="ECO:0000313" key="7">
    <source>
        <dbReference type="Proteomes" id="UP000054408"/>
    </source>
</evidence>
<dbReference type="PROSITE" id="PS00191">
    <property type="entry name" value="CYTOCHROME_B5_1"/>
    <property type="match status" value="1"/>
</dbReference>
<dbReference type="Pfam" id="PF11698">
    <property type="entry name" value="V-ATPase_H_C"/>
    <property type="match status" value="1"/>
</dbReference>
<dbReference type="InterPro" id="IPR011987">
    <property type="entry name" value="ATPase_V1-cplx_hsu_C"/>
</dbReference>
<dbReference type="InterPro" id="IPR038497">
    <property type="entry name" value="ATPase_V1-cplx_hsu_C_sf"/>
</dbReference>
<dbReference type="Pfam" id="PF03224">
    <property type="entry name" value="V-ATPase_H_N"/>
    <property type="match status" value="1"/>
</dbReference>
<dbReference type="GO" id="GO:0046961">
    <property type="term" value="F:proton-transporting ATPase activity, rotational mechanism"/>
    <property type="evidence" value="ECO:0007669"/>
    <property type="project" value="InterPro"/>
</dbReference>
<dbReference type="InterPro" id="IPR016024">
    <property type="entry name" value="ARM-type_fold"/>
</dbReference>
<sequence>MASAVPMASMARPFAVEDMSDTVRTRGMDWSQVEKTVDADQADIAAVRQLATVSEAEAEEMLATAGPGVLGALLRLAAVPTSPQSELVSYLLVIFADTVARMGREQLSEAACQLQAGLLAAEGIGAPPPDLVTGDGTPPAADDPQVLAAATAAAARPPSDLGSRTFPLLPAGVDSPVYGPLLRILARADVSDPKAFFVVSKVLEVIKALARAPLPIGVTQLADLLAWAHNQTVSSMQRASSSASASASTSAASRVLASADATVSTMSGSSSFLEPAVGLLQTLLRYNSVRQEFWARPRAFDAILSLIVPESLQFQLIYQALNVLWLLSYSADIAAEMPSRGPVIPLLMRVLKRVRKENEKVFRMAIGVVINLVDRGQLGSAIVEVGMVKYGKTLLAHAWKDADMIERIEALLDSLRVHEEDLSTFGQYKEEVLSGLLTWSPVHKSEAFWRININKFEWEEWRLLRVLIQLISSSQDPLILAVAAHDLGEFVRIHPAGKRILTSLEGKDALMALMTHADESVREHALVAVQKMLVKNYSFTTQ</sequence>
<evidence type="ECO:0000256" key="4">
    <source>
        <dbReference type="ARBA" id="ARBA00023065"/>
    </source>
</evidence>
<protein>
    <submittedName>
        <fullName evidence="6">V-type proton ATPase subunit H</fullName>
    </submittedName>
</protein>
<comment type="similarity">
    <text evidence="1">Belongs to the V-ATPase H subunit family.</text>
</comment>
<keyword evidence="7" id="KW-1185">Reference proteome</keyword>
<dbReference type="InterPro" id="IPR018506">
    <property type="entry name" value="Cyt_B5_heme-BS"/>
</dbReference>
<dbReference type="STRING" id="461836.A0A0L0DH02"/>
<dbReference type="SUPFAM" id="SSF48371">
    <property type="entry name" value="ARM repeat"/>
    <property type="match status" value="1"/>
</dbReference>
<dbReference type="InterPro" id="IPR011989">
    <property type="entry name" value="ARM-like"/>
</dbReference>
<dbReference type="GO" id="GO:0000221">
    <property type="term" value="C:vacuolar proton-transporting V-type ATPase, V1 domain"/>
    <property type="evidence" value="ECO:0007669"/>
    <property type="project" value="InterPro"/>
</dbReference>
<organism evidence="6 7">
    <name type="scientific">Thecamonas trahens ATCC 50062</name>
    <dbReference type="NCBI Taxonomy" id="461836"/>
    <lineage>
        <taxon>Eukaryota</taxon>
        <taxon>Apusozoa</taxon>
        <taxon>Apusomonadida</taxon>
        <taxon>Apusomonadidae</taxon>
        <taxon>Thecamonas</taxon>
    </lineage>
</organism>
<evidence type="ECO:0000259" key="5">
    <source>
        <dbReference type="Pfam" id="PF11698"/>
    </source>
</evidence>
<dbReference type="EMBL" id="GL349467">
    <property type="protein sequence ID" value="KNC51416.1"/>
    <property type="molecule type" value="Genomic_DNA"/>
</dbReference>
<dbReference type="eggNOG" id="KOG2759">
    <property type="taxonomic scope" value="Eukaryota"/>
</dbReference>
<evidence type="ECO:0000313" key="6">
    <source>
        <dbReference type="EMBL" id="KNC51416.1"/>
    </source>
</evidence>
<dbReference type="InterPro" id="IPR004908">
    <property type="entry name" value="ATPase_V1-cplx_hsu"/>
</dbReference>
<dbReference type="PANTHER" id="PTHR10698:SF0">
    <property type="entry name" value="V-TYPE PROTON ATPASE SUBUNIT H"/>
    <property type="match status" value="1"/>
</dbReference>
<evidence type="ECO:0000256" key="3">
    <source>
        <dbReference type="ARBA" id="ARBA00022781"/>
    </source>
</evidence>
<keyword evidence="3" id="KW-0375">Hydrogen ion transport</keyword>
<evidence type="ECO:0000256" key="2">
    <source>
        <dbReference type="ARBA" id="ARBA00022448"/>
    </source>
</evidence>
<dbReference type="OrthoDB" id="10263554at2759"/>
<name>A0A0L0DH02_THETB</name>
<proteinExistence type="inferred from homology"/>
<gene>
    <name evidence="6" type="ORF">AMSG_07605</name>
</gene>
<dbReference type="GeneID" id="25566487"/>
<reference evidence="6 7" key="1">
    <citation type="submission" date="2010-05" db="EMBL/GenBank/DDBJ databases">
        <title>The Genome Sequence of Thecamonas trahens ATCC 50062.</title>
        <authorList>
            <consortium name="The Broad Institute Genome Sequencing Platform"/>
            <person name="Russ C."/>
            <person name="Cuomo C."/>
            <person name="Shea T."/>
            <person name="Young S.K."/>
            <person name="Zeng Q."/>
            <person name="Koehrsen M."/>
            <person name="Haas B."/>
            <person name="Borodovsky M."/>
            <person name="Guigo R."/>
            <person name="Alvarado L."/>
            <person name="Berlin A."/>
            <person name="Bochicchio J."/>
            <person name="Borenstein D."/>
            <person name="Chapman S."/>
            <person name="Chen Z."/>
            <person name="Freedman E."/>
            <person name="Gellesch M."/>
            <person name="Goldberg J."/>
            <person name="Griggs A."/>
            <person name="Gujja S."/>
            <person name="Heilman E."/>
            <person name="Heiman D."/>
            <person name="Hepburn T."/>
            <person name="Howarth C."/>
            <person name="Jen D."/>
            <person name="Larson L."/>
            <person name="Mehta T."/>
            <person name="Park D."/>
            <person name="Pearson M."/>
            <person name="Roberts A."/>
            <person name="Saif S."/>
            <person name="Shenoy N."/>
            <person name="Sisk P."/>
            <person name="Stolte C."/>
            <person name="Sykes S."/>
            <person name="Thomson T."/>
            <person name="Walk T."/>
            <person name="White J."/>
            <person name="Yandava C."/>
            <person name="Burger G."/>
            <person name="Gray M.W."/>
            <person name="Holland P.W.H."/>
            <person name="King N."/>
            <person name="Lang F.B.F."/>
            <person name="Roger A.J."/>
            <person name="Ruiz-Trillo I."/>
            <person name="Lander E."/>
            <person name="Nusbaum C."/>
        </authorList>
    </citation>
    <scope>NUCLEOTIDE SEQUENCE [LARGE SCALE GENOMIC DNA]</scope>
    <source>
        <strain evidence="6 7">ATCC 50062</strain>
    </source>
</reference>
<dbReference type="Proteomes" id="UP000054408">
    <property type="component" value="Unassembled WGS sequence"/>
</dbReference>
<feature type="domain" description="ATPase V1 complex subunit H C-terminal" evidence="5">
    <location>
        <begin position="422"/>
        <end position="537"/>
    </location>
</feature>
<keyword evidence="4" id="KW-0406">Ion transport</keyword>
<dbReference type="PANTHER" id="PTHR10698">
    <property type="entry name" value="V-TYPE PROTON ATPASE SUBUNIT H"/>
    <property type="match status" value="1"/>
</dbReference>
<accession>A0A0L0DH02</accession>
<dbReference type="GO" id="GO:0020037">
    <property type="term" value="F:heme binding"/>
    <property type="evidence" value="ECO:0007669"/>
    <property type="project" value="InterPro"/>
</dbReference>
<dbReference type="Gene3D" id="1.25.40.150">
    <property type="entry name" value="V-type ATPase, subunit H, C-terminal domain"/>
    <property type="match status" value="1"/>
</dbReference>
<dbReference type="Gene3D" id="1.25.10.10">
    <property type="entry name" value="Leucine-rich Repeat Variant"/>
    <property type="match status" value="1"/>
</dbReference>